<dbReference type="SUPFAM" id="SSF52540">
    <property type="entry name" value="P-loop containing nucleoside triphosphate hydrolases"/>
    <property type="match status" value="1"/>
</dbReference>
<comment type="caution">
    <text evidence="4">The sequence shown here is derived from an EMBL/GenBank/DDBJ whole genome shotgun (WGS) entry which is preliminary data.</text>
</comment>
<dbReference type="InterPro" id="IPR036770">
    <property type="entry name" value="Ankyrin_rpt-contain_sf"/>
</dbReference>
<dbReference type="AlphaFoldDB" id="A0A9W4I848"/>
<evidence type="ECO:0000256" key="1">
    <source>
        <dbReference type="ARBA" id="ARBA00022737"/>
    </source>
</evidence>
<dbReference type="PROSITE" id="PS50088">
    <property type="entry name" value="ANK_REPEAT"/>
    <property type="match status" value="2"/>
</dbReference>
<sequence>MLEHALISATQESSPHGEIAASTAGVVFLGTPHLGCKDAELSGMIIAISEPFETTEHRIIQGLKRDAETLHDRLHEFTRWINHQRVPIVCFYETIVTDFSQYYGIFKPILPGRKVLLVPAESACIVGHRRTKLDKTHSGLNKFFGASDPAYEHVFARIEEMAQGAAGLLSTRQNPRALPQLKDVRIEELRKCLQEMKVTDPRDILSEIQVQRGKRVGQTCDWILEQKEFCHWQTSETSMFLRFVGPPGIGKTILSTFIVEYIKKSVQISSGRAFAYFFCDDKAGEDRRMPAAILRSLIWQLLLQNNDLFQHLKTELDNRDSTQVLQNVFTLCRVLRKMVRDKGAGEVFILIDAFDECDKESRKELLAGIAKLFSKSLEESPAKVKFLVTCREAIPDLDASFRELGVTIEIHSNKVKGDLEEFIELKTQDLVRRNPGLKPSESRIKQELKAGSEGTFLWVSLMMAEIERSGALNHQVKKLLQSPLRQLGEVYESILNGILPAQKSTAQFILHCMVASKRPLTKMEMKIAFVTSQLPTKNIRNSLLPRQRDLKEYDDILSACSSILIPLHAEQGDSVKISFCHQSVKDFLLEASRTNREWYFTSLDHANLLLFQTCWKYLTAENCLLAECLRGTQDQPGLKYVPGWDGKKFPTNHRFIDWTTSAQEKRLEYMFLDYVYQMWAKHAVSTYPAVKNMEIVSNDAPWLRDVWFLCAARDGNVEMLKFLLPFDKDFVSRTDEFGRTAFSWAAGNGYTEIIKILFATGKADIESKDSPGRTPLSYAAGNGHVEIMEMLFATRKVDIESKARLAWRPLHWAARAGYLDAVKKLLDMGAEVDPKDAFNQTPLSMTRNSQVYDLLLRRGAAEIELAPPIAVSDSDAESLPENFAPLF</sequence>
<protein>
    <recommendedName>
        <fullName evidence="3">Nephrocystin 3-like N-terminal domain-containing protein</fullName>
    </recommendedName>
</protein>
<dbReference type="Pfam" id="PF00023">
    <property type="entry name" value="Ank"/>
    <property type="match status" value="1"/>
</dbReference>
<dbReference type="OrthoDB" id="8120565at2759"/>
<dbReference type="Pfam" id="PF12796">
    <property type="entry name" value="Ank_2"/>
    <property type="match status" value="1"/>
</dbReference>
<reference evidence="4" key="1">
    <citation type="submission" date="2021-07" db="EMBL/GenBank/DDBJ databases">
        <authorList>
            <person name="Branca A.L. A."/>
        </authorList>
    </citation>
    <scope>NUCLEOTIDE SEQUENCE</scope>
</reference>
<gene>
    <name evidence="4" type="ORF">PSALAMII_LOCUS381</name>
</gene>
<dbReference type="PRINTS" id="PR01415">
    <property type="entry name" value="ANKYRIN"/>
</dbReference>
<evidence type="ECO:0000313" key="5">
    <source>
        <dbReference type="Proteomes" id="UP001152592"/>
    </source>
</evidence>
<keyword evidence="2" id="KW-0040">ANK repeat</keyword>
<dbReference type="EMBL" id="CAJVPD010000017">
    <property type="protein sequence ID" value="CAG8235911.1"/>
    <property type="molecule type" value="Genomic_DNA"/>
</dbReference>
<dbReference type="InterPro" id="IPR027417">
    <property type="entry name" value="P-loop_NTPase"/>
</dbReference>
<dbReference type="Gene3D" id="3.40.50.300">
    <property type="entry name" value="P-loop containing nucleotide triphosphate hydrolases"/>
    <property type="match status" value="1"/>
</dbReference>
<dbReference type="Gene3D" id="1.25.40.20">
    <property type="entry name" value="Ankyrin repeat-containing domain"/>
    <property type="match status" value="2"/>
</dbReference>
<dbReference type="Pfam" id="PF24883">
    <property type="entry name" value="NPHP3_N"/>
    <property type="match status" value="1"/>
</dbReference>
<feature type="repeat" description="ANK" evidence="2">
    <location>
        <begin position="805"/>
        <end position="837"/>
    </location>
</feature>
<dbReference type="Proteomes" id="UP001152592">
    <property type="component" value="Unassembled WGS sequence"/>
</dbReference>
<feature type="domain" description="Nephrocystin 3-like N-terminal" evidence="3">
    <location>
        <begin position="218"/>
        <end position="391"/>
    </location>
</feature>
<organism evidence="4 5">
    <name type="scientific">Penicillium salamii</name>
    <dbReference type="NCBI Taxonomy" id="1612424"/>
    <lineage>
        <taxon>Eukaryota</taxon>
        <taxon>Fungi</taxon>
        <taxon>Dikarya</taxon>
        <taxon>Ascomycota</taxon>
        <taxon>Pezizomycotina</taxon>
        <taxon>Eurotiomycetes</taxon>
        <taxon>Eurotiomycetidae</taxon>
        <taxon>Eurotiales</taxon>
        <taxon>Aspergillaceae</taxon>
        <taxon>Penicillium</taxon>
    </lineage>
</organism>
<evidence type="ECO:0000259" key="3">
    <source>
        <dbReference type="Pfam" id="PF24883"/>
    </source>
</evidence>
<evidence type="ECO:0000256" key="2">
    <source>
        <dbReference type="PROSITE-ProRule" id="PRU00023"/>
    </source>
</evidence>
<feature type="repeat" description="ANK" evidence="2">
    <location>
        <begin position="771"/>
        <end position="792"/>
    </location>
</feature>
<dbReference type="InterPro" id="IPR056884">
    <property type="entry name" value="NPHP3-like_N"/>
</dbReference>
<dbReference type="PANTHER" id="PTHR10039:SF14">
    <property type="entry name" value="NACHT DOMAIN-CONTAINING PROTEIN"/>
    <property type="match status" value="1"/>
</dbReference>
<dbReference type="PANTHER" id="PTHR10039">
    <property type="entry name" value="AMELOGENIN"/>
    <property type="match status" value="1"/>
</dbReference>
<dbReference type="SUPFAM" id="SSF48403">
    <property type="entry name" value="Ankyrin repeat"/>
    <property type="match status" value="1"/>
</dbReference>
<keyword evidence="1" id="KW-0677">Repeat</keyword>
<evidence type="ECO:0000313" key="4">
    <source>
        <dbReference type="EMBL" id="CAG8235911.1"/>
    </source>
</evidence>
<name>A0A9W4I848_9EURO</name>
<dbReference type="SMART" id="SM00248">
    <property type="entry name" value="ANK"/>
    <property type="match status" value="4"/>
</dbReference>
<dbReference type="InterPro" id="IPR002110">
    <property type="entry name" value="Ankyrin_rpt"/>
</dbReference>
<dbReference type="PROSITE" id="PS50297">
    <property type="entry name" value="ANK_REP_REGION"/>
    <property type="match status" value="2"/>
</dbReference>
<proteinExistence type="predicted"/>
<accession>A0A9W4I848</accession>